<feature type="non-terminal residue" evidence="1">
    <location>
        <position position="1"/>
    </location>
</feature>
<accession>A0A9P7D208</accession>
<dbReference type="Proteomes" id="UP000714275">
    <property type="component" value="Unassembled WGS sequence"/>
</dbReference>
<keyword evidence="2" id="KW-1185">Reference proteome</keyword>
<comment type="caution">
    <text evidence="1">The sequence shown here is derived from an EMBL/GenBank/DDBJ whole genome shotgun (WGS) entry which is preliminary data.</text>
</comment>
<dbReference type="OrthoDB" id="2650954at2759"/>
<organism evidence="1 2">
    <name type="scientific">Suillus placidus</name>
    <dbReference type="NCBI Taxonomy" id="48579"/>
    <lineage>
        <taxon>Eukaryota</taxon>
        <taxon>Fungi</taxon>
        <taxon>Dikarya</taxon>
        <taxon>Basidiomycota</taxon>
        <taxon>Agaricomycotina</taxon>
        <taxon>Agaricomycetes</taxon>
        <taxon>Agaricomycetidae</taxon>
        <taxon>Boletales</taxon>
        <taxon>Suillineae</taxon>
        <taxon>Suillaceae</taxon>
        <taxon>Suillus</taxon>
    </lineage>
</organism>
<evidence type="ECO:0000313" key="1">
    <source>
        <dbReference type="EMBL" id="KAG1776147.1"/>
    </source>
</evidence>
<name>A0A9P7D208_9AGAM</name>
<gene>
    <name evidence="1" type="ORF">EV702DRAFT_947955</name>
</gene>
<dbReference type="AlphaFoldDB" id="A0A9P7D208"/>
<reference evidence="1" key="1">
    <citation type="journal article" date="2020" name="New Phytol.">
        <title>Comparative genomics reveals dynamic genome evolution in host specialist ectomycorrhizal fungi.</title>
        <authorList>
            <person name="Lofgren L.A."/>
            <person name="Nguyen N.H."/>
            <person name="Vilgalys R."/>
            <person name="Ruytinx J."/>
            <person name="Liao H.L."/>
            <person name="Branco S."/>
            <person name="Kuo A."/>
            <person name="LaButti K."/>
            <person name="Lipzen A."/>
            <person name="Andreopoulos W."/>
            <person name="Pangilinan J."/>
            <person name="Riley R."/>
            <person name="Hundley H."/>
            <person name="Na H."/>
            <person name="Barry K."/>
            <person name="Grigoriev I.V."/>
            <person name="Stajich J.E."/>
            <person name="Kennedy P.G."/>
        </authorList>
    </citation>
    <scope>NUCLEOTIDE SEQUENCE</scope>
    <source>
        <strain evidence="1">DOB743</strain>
    </source>
</reference>
<sequence>KHLHHLCKSDSPPCPHCPGIDETVYHHPLKCLHFQQDCHSLVQALGHRATSIQLLLTNPSTAPTL</sequence>
<feature type="non-terminal residue" evidence="1">
    <location>
        <position position="65"/>
    </location>
</feature>
<protein>
    <submittedName>
        <fullName evidence="1">Uncharacterized protein</fullName>
    </submittedName>
</protein>
<proteinExistence type="predicted"/>
<evidence type="ECO:0000313" key="2">
    <source>
        <dbReference type="Proteomes" id="UP000714275"/>
    </source>
</evidence>
<dbReference type="EMBL" id="JABBWD010000028">
    <property type="protein sequence ID" value="KAG1776147.1"/>
    <property type="molecule type" value="Genomic_DNA"/>
</dbReference>